<evidence type="ECO:0008006" key="14">
    <source>
        <dbReference type="Google" id="ProtNLM"/>
    </source>
</evidence>
<comment type="caution">
    <text evidence="12">The sequence shown here is derived from an EMBL/GenBank/DDBJ whole genome shotgun (WGS) entry which is preliminary data.</text>
</comment>
<feature type="transmembrane region" description="Helical" evidence="9">
    <location>
        <begin position="151"/>
        <end position="171"/>
    </location>
</feature>
<feature type="region of interest" description="Disordered" evidence="8">
    <location>
        <begin position="1"/>
        <end position="23"/>
    </location>
</feature>
<feature type="transmembrane region" description="Helical" evidence="9">
    <location>
        <begin position="94"/>
        <end position="115"/>
    </location>
</feature>
<evidence type="ECO:0000256" key="9">
    <source>
        <dbReference type="SAM" id="Phobius"/>
    </source>
</evidence>
<evidence type="ECO:0000313" key="12">
    <source>
        <dbReference type="EMBL" id="KAG7816881.1"/>
    </source>
</evidence>
<evidence type="ECO:0000256" key="5">
    <source>
        <dbReference type="ARBA" id="ARBA00022692"/>
    </source>
</evidence>
<evidence type="ECO:0000256" key="8">
    <source>
        <dbReference type="SAM" id="MobiDB-lite"/>
    </source>
</evidence>
<dbReference type="AlphaFoldDB" id="A0AAN6DDJ6"/>
<dbReference type="Proteomes" id="UP001196530">
    <property type="component" value="Unassembled WGS sequence"/>
</dbReference>
<dbReference type="EMBL" id="JAHLUX010000009">
    <property type="protein sequence ID" value="KAG7816881.1"/>
    <property type="molecule type" value="Genomic_DNA"/>
</dbReference>
<feature type="transmembrane region" description="Helical" evidence="9">
    <location>
        <begin position="32"/>
        <end position="51"/>
    </location>
</feature>
<comment type="similarity">
    <text evidence="2">Belongs to the amino acid-polyamine-organocation (APC) superfamily. YAT (TC 2.A.3.10) family.</text>
</comment>
<dbReference type="GO" id="GO:0006884">
    <property type="term" value="P:cell volume homeostasis"/>
    <property type="evidence" value="ECO:0007669"/>
    <property type="project" value="TreeGrafter"/>
</dbReference>
<keyword evidence="6 9" id="KW-1133">Transmembrane helix</keyword>
<comment type="subcellular location">
    <subcellularLocation>
        <location evidence="1">Membrane</location>
        <topology evidence="1">Multi-pass membrane protein</topology>
    </subcellularLocation>
</comment>
<proteinExistence type="inferred from homology"/>
<feature type="domain" description="Amino acid permease/ SLC12A" evidence="10">
    <location>
        <begin position="31"/>
        <end position="502"/>
    </location>
</feature>
<reference evidence="12" key="1">
    <citation type="journal article" date="2021" name="G3 (Bethesda)">
        <title>Genomic diversity, chromosomal rearrangements, and interspecies hybridization in the ogataea polymorpha species complex.</title>
        <authorList>
            <person name="Hanson S.J."/>
            <person name="Cinneide E.O."/>
            <person name="Salzberg L.I."/>
            <person name="Wolfe K.H."/>
            <person name="McGowan J."/>
            <person name="Fitzpatrick D.A."/>
            <person name="Matlin K."/>
        </authorList>
    </citation>
    <scope>NUCLEOTIDE SEQUENCE</scope>
    <source>
        <strain evidence="12">61-244</strain>
    </source>
</reference>
<dbReference type="PANTHER" id="PTHR11827">
    <property type="entry name" value="SOLUTE CARRIER FAMILY 12, CATION COTRANSPORTERS"/>
    <property type="match status" value="1"/>
</dbReference>
<evidence type="ECO:0000259" key="11">
    <source>
        <dbReference type="Pfam" id="PF03522"/>
    </source>
</evidence>
<dbReference type="GO" id="GO:0055064">
    <property type="term" value="P:chloride ion homeostasis"/>
    <property type="evidence" value="ECO:0007669"/>
    <property type="project" value="TreeGrafter"/>
</dbReference>
<evidence type="ECO:0000256" key="1">
    <source>
        <dbReference type="ARBA" id="ARBA00004141"/>
    </source>
</evidence>
<feature type="transmembrane region" description="Helical" evidence="9">
    <location>
        <begin position="421"/>
        <end position="442"/>
    </location>
</feature>
<dbReference type="InterPro" id="IPR004842">
    <property type="entry name" value="SLC12A_fam"/>
</dbReference>
<dbReference type="GO" id="GO:0015379">
    <property type="term" value="F:potassium:chloride symporter activity"/>
    <property type="evidence" value="ECO:0007669"/>
    <property type="project" value="TreeGrafter"/>
</dbReference>
<feature type="transmembrane region" description="Helical" evidence="9">
    <location>
        <begin position="364"/>
        <end position="381"/>
    </location>
</feature>
<keyword evidence="7 9" id="KW-0472">Membrane</keyword>
<evidence type="ECO:0000256" key="7">
    <source>
        <dbReference type="ARBA" id="ARBA00023136"/>
    </source>
</evidence>
<dbReference type="GO" id="GO:0005774">
    <property type="term" value="C:vacuolar membrane"/>
    <property type="evidence" value="ECO:0007669"/>
    <property type="project" value="TreeGrafter"/>
</dbReference>
<dbReference type="PANTHER" id="PTHR11827:SF72">
    <property type="entry name" value="GH08340P"/>
    <property type="match status" value="1"/>
</dbReference>
<evidence type="ECO:0000256" key="4">
    <source>
        <dbReference type="ARBA" id="ARBA00022448"/>
    </source>
</evidence>
<evidence type="ECO:0000256" key="2">
    <source>
        <dbReference type="ARBA" id="ARBA00006983"/>
    </source>
</evidence>
<keyword evidence="4" id="KW-0813">Transport</keyword>
<dbReference type="GO" id="GO:0034486">
    <property type="term" value="P:vacuolar transmembrane transport"/>
    <property type="evidence" value="ECO:0007669"/>
    <property type="project" value="TreeGrafter"/>
</dbReference>
<dbReference type="Gene3D" id="1.20.1740.10">
    <property type="entry name" value="Amino acid/polyamine transporter I"/>
    <property type="match status" value="1"/>
</dbReference>
<sequence length="1072" mass="118057">MSNFRSRHPDYGSIADPSTDEKPHKLNTMNGVTLPTILNVLSILMFLRFGFVLGQMGILGTLLLLVMSYGIDLLTTLSVSAIATNGTVKGGGAYYMISRSLGVEFGGAIGIIFYIGQVLNSALNVAGLIEPLLYNFNSQTGVVWKLLPTDYWFQFIYSTVFLALCTVISLIGSQTVSKAGSLLCFLLILSTLSVPLSSLVVAPFYSKENDVFYTGISWSTFTENLLPHFTQGAAGSQLPRRENFRDVFGIFFPATAGIFAGASMSGDLKSPSKSIPLGTLSGLLITFVCYLLVIISMGCSIPRELLYKDVQVLQTVNLSPLLIIVGEVSTSVFSVIVGLVGAAKLLQAIAIDEILPGLRVFGTRPVYGILFTWLLCQLFLFADVNQIATLITMAFLMTFIVTNVACFLLKLGSAPNFRPSFRYFGTTTALLGTLASGAAMFVVDGISASFIFIMLMALVLFIHYISPPKQWGDVSQSLIYHQVRKYLLKLRQDNVKYWRPQILLLVDNPRTSWKLINFCNHLKKGGLYILGHVVVADSFQDRVADLNRQRSAWIKLRDVSGVKAFVQIAIAPTFCWGVRNVFLGSGLGGMKPNITIVGFYDLSKYKTQKLPRSMNFESKTPEFSKQVNVNLSGLPTDTCIQEDHIGLCNWVQVLEDLSLLDSNIAVAKGFPRLHIPSNHENELHDSQQRCIDLYPIQMSSHVTNKSGKSIRTNNFDTYTLILQLGAILHTVPCWKKTHRLRVVVFVEYTRDVAEEKQRLRSLLEILRINAEAVVLCLESGNFGTYNYIAKGEKDGFDTGKVDARLENDEWWQAVVEMRGSAAPAPKPVANIQINSKVVRKFHAGNRKRYSGSYMRKNGVAFSMVSNGIANVDLHKTLADASSSEDDYSFSDSESVVSSASSISRHEPHPPTAPVYQPSVQHLRRPMLRNLKSSTSLLRQKVSTFSADTMPNSQVLENAQGNEPSIMFVQDGAEQGALSGSVSPALAATAYDDSVFSFNELSSTAQYLILNELMRSTSANTALIFSTLPVPEIGLHKDERSCLDYVTNLDTWCNGLPPTLLINAKTVTVTTNL</sequence>
<feature type="domain" description="SLC12A transporter C-terminal" evidence="11">
    <location>
        <begin position="515"/>
        <end position="600"/>
    </location>
</feature>
<evidence type="ECO:0000256" key="6">
    <source>
        <dbReference type="ARBA" id="ARBA00022989"/>
    </source>
</evidence>
<feature type="transmembrane region" description="Helical" evidence="9">
    <location>
        <begin position="183"/>
        <end position="205"/>
    </location>
</feature>
<feature type="transmembrane region" description="Helical" evidence="9">
    <location>
        <begin position="247"/>
        <end position="265"/>
    </location>
</feature>
<feature type="transmembrane region" description="Helical" evidence="9">
    <location>
        <begin position="387"/>
        <end position="409"/>
    </location>
</feature>
<evidence type="ECO:0000259" key="10">
    <source>
        <dbReference type="Pfam" id="PF00324"/>
    </source>
</evidence>
<comment type="similarity">
    <text evidence="3">Belongs to the SLC12A transporter family.</text>
</comment>
<evidence type="ECO:0000256" key="3">
    <source>
        <dbReference type="ARBA" id="ARBA00010593"/>
    </source>
</evidence>
<protein>
    <recommendedName>
        <fullName evidence="14">Vacuolar cation-chloride cotransporter 1</fullName>
    </recommendedName>
</protein>
<name>A0AAN6DDJ6_PICAN</name>
<gene>
    <name evidence="12" type="ORF">KL928_004345</name>
</gene>
<dbReference type="Pfam" id="PF03522">
    <property type="entry name" value="SLC12"/>
    <property type="match status" value="1"/>
</dbReference>
<dbReference type="InterPro" id="IPR018491">
    <property type="entry name" value="SLC12_C"/>
</dbReference>
<dbReference type="FunFam" id="1.20.1740.10:FF:000013">
    <property type="entry name" value="Solute carrier family 12 member"/>
    <property type="match status" value="1"/>
</dbReference>
<feature type="transmembrane region" description="Helical" evidence="9">
    <location>
        <begin position="318"/>
        <end position="343"/>
    </location>
</feature>
<keyword evidence="5 9" id="KW-0812">Transmembrane</keyword>
<dbReference type="InterPro" id="IPR004841">
    <property type="entry name" value="AA-permease/SLC12A_dom"/>
</dbReference>
<dbReference type="GeneID" id="66128396"/>
<feature type="transmembrane region" description="Helical" evidence="9">
    <location>
        <begin position="277"/>
        <end position="298"/>
    </location>
</feature>
<dbReference type="Pfam" id="PF00324">
    <property type="entry name" value="AA_permease"/>
    <property type="match status" value="1"/>
</dbReference>
<accession>A0AAN6DDJ6</accession>
<evidence type="ECO:0000313" key="13">
    <source>
        <dbReference type="Proteomes" id="UP001196530"/>
    </source>
</evidence>
<organism evidence="12 13">
    <name type="scientific">Pichia angusta</name>
    <name type="common">Yeast</name>
    <name type="synonym">Hansenula polymorpha</name>
    <dbReference type="NCBI Taxonomy" id="870730"/>
    <lineage>
        <taxon>Eukaryota</taxon>
        <taxon>Fungi</taxon>
        <taxon>Dikarya</taxon>
        <taxon>Ascomycota</taxon>
        <taxon>Saccharomycotina</taxon>
        <taxon>Pichiomycetes</taxon>
        <taxon>Pichiales</taxon>
        <taxon>Pichiaceae</taxon>
        <taxon>Ogataea</taxon>
    </lineage>
</organism>
<dbReference type="RefSeq" id="XP_043058412.1">
    <property type="nucleotide sequence ID" value="XM_043205033.1"/>
</dbReference>
<dbReference type="GO" id="GO:0055075">
    <property type="term" value="P:potassium ion homeostasis"/>
    <property type="evidence" value="ECO:0007669"/>
    <property type="project" value="TreeGrafter"/>
</dbReference>
<feature type="transmembrane region" description="Helical" evidence="9">
    <location>
        <begin position="57"/>
        <end position="82"/>
    </location>
</feature>